<feature type="transmembrane region" description="Helical" evidence="6">
    <location>
        <begin position="507"/>
        <end position="524"/>
    </location>
</feature>
<evidence type="ECO:0000256" key="2">
    <source>
        <dbReference type="ARBA" id="ARBA00022475"/>
    </source>
</evidence>
<keyword evidence="3 6" id="KW-0812">Transmembrane</keyword>
<evidence type="ECO:0000313" key="7">
    <source>
        <dbReference type="EMBL" id="AQT67048.1"/>
    </source>
</evidence>
<dbReference type="OrthoDB" id="265311at2"/>
<evidence type="ECO:0000256" key="5">
    <source>
        <dbReference type="ARBA" id="ARBA00023136"/>
    </source>
</evidence>
<sequence length="530" mass="58995">MVFTLHRYIFRELLRVFILAGTALTIMLSLTMMLRPIQEYGVAPEQAVHLFGYFIPITLTFVLPMAAIFAAALIYGRFASDNELDACRASGISMWTLIYPGLILAIAISMASLVLSFHVVPAFVQRAEKSMKDNAKNLLFRNIERKGYCELPDSSYKLYADNAVPQKDLLQGVVVAETTQTGINRLVTAGSAKILIDDSRDRITVVATDYYQIDDFGQEAYTGRLPISSPFPSLMEDDIKFQKVERLKQIRSDMMKFSPVRELALQARGYLAIQLLAEQANAVMNGPTADQFQLENASSIIYFTADKLNPRSDYKVDIEGPIHAYEIDKATRSLVCIYESPAGMLQLRDESLDATMDMLLENPTWDRGEGLTGIADSEAFRDLVLPDSITQKLSRNNLLQQIPQVTTSLESEPTQALKGILYHLDKEIWSTRKAILSEIHSRLVLGIGCIVIVLISIALGIKFRGGHILSAFGASAIPAGALVIFIMSGKELTKTKNEAMPEQTGILVMWAGLVILMIFAFRLYRKLLKT</sequence>
<accession>A0A1U9NH16</accession>
<protein>
    <submittedName>
        <fullName evidence="7">Lipopolysaccharide ABC transporter permease</fullName>
    </submittedName>
</protein>
<evidence type="ECO:0000256" key="1">
    <source>
        <dbReference type="ARBA" id="ARBA00004651"/>
    </source>
</evidence>
<feature type="transmembrane region" description="Helical" evidence="6">
    <location>
        <begin position="468"/>
        <end position="487"/>
    </location>
</feature>
<keyword evidence="8" id="KW-1185">Reference proteome</keyword>
<dbReference type="KEGG" id="alus:STSP2_00187"/>
<reference evidence="8" key="1">
    <citation type="submission" date="2017-02" db="EMBL/GenBank/DDBJ databases">
        <title>Comparative genomics and description of representatives of a novel lineage of planctomycetes thriving in anoxic sediments.</title>
        <authorList>
            <person name="Spring S."/>
            <person name="Bunk B."/>
            <person name="Sproer C."/>
        </authorList>
    </citation>
    <scope>NUCLEOTIDE SEQUENCE [LARGE SCALE GENOMIC DNA]</scope>
    <source>
        <strain evidence="8">ST-NAGAB-D1</strain>
    </source>
</reference>
<dbReference type="GO" id="GO:0043190">
    <property type="term" value="C:ATP-binding cassette (ABC) transporter complex"/>
    <property type="evidence" value="ECO:0007669"/>
    <property type="project" value="TreeGrafter"/>
</dbReference>
<organism evidence="7 8">
    <name type="scientific">Anaerohalosphaera lusitana</name>
    <dbReference type="NCBI Taxonomy" id="1936003"/>
    <lineage>
        <taxon>Bacteria</taxon>
        <taxon>Pseudomonadati</taxon>
        <taxon>Planctomycetota</taxon>
        <taxon>Phycisphaerae</taxon>
        <taxon>Sedimentisphaerales</taxon>
        <taxon>Anaerohalosphaeraceae</taxon>
        <taxon>Anaerohalosphaera</taxon>
    </lineage>
</organism>
<evidence type="ECO:0000256" key="3">
    <source>
        <dbReference type="ARBA" id="ARBA00022692"/>
    </source>
</evidence>
<name>A0A1U9NH16_9BACT</name>
<dbReference type="AlphaFoldDB" id="A0A1U9NH16"/>
<dbReference type="Proteomes" id="UP000189674">
    <property type="component" value="Chromosome"/>
</dbReference>
<proteinExistence type="predicted"/>
<dbReference type="EMBL" id="CP019791">
    <property type="protein sequence ID" value="AQT67048.1"/>
    <property type="molecule type" value="Genomic_DNA"/>
</dbReference>
<dbReference type="RefSeq" id="WP_146658973.1">
    <property type="nucleotide sequence ID" value="NZ_CP019791.1"/>
</dbReference>
<keyword evidence="2" id="KW-1003">Cell membrane</keyword>
<evidence type="ECO:0000313" key="8">
    <source>
        <dbReference type="Proteomes" id="UP000189674"/>
    </source>
</evidence>
<dbReference type="PANTHER" id="PTHR33529">
    <property type="entry name" value="SLR0882 PROTEIN-RELATED"/>
    <property type="match status" value="1"/>
</dbReference>
<feature type="transmembrane region" description="Helical" evidence="6">
    <location>
        <begin position="443"/>
        <end position="461"/>
    </location>
</feature>
<dbReference type="GO" id="GO:0015920">
    <property type="term" value="P:lipopolysaccharide transport"/>
    <property type="evidence" value="ECO:0007669"/>
    <property type="project" value="TreeGrafter"/>
</dbReference>
<dbReference type="STRING" id="1936003.STSP2_00187"/>
<gene>
    <name evidence="7" type="ORF">STSP2_00187</name>
</gene>
<comment type="subcellular location">
    <subcellularLocation>
        <location evidence="1">Cell membrane</location>
        <topology evidence="1">Multi-pass membrane protein</topology>
    </subcellularLocation>
</comment>
<evidence type="ECO:0000256" key="6">
    <source>
        <dbReference type="SAM" id="Phobius"/>
    </source>
</evidence>
<keyword evidence="4 6" id="KW-1133">Transmembrane helix</keyword>
<evidence type="ECO:0000256" key="4">
    <source>
        <dbReference type="ARBA" id="ARBA00022989"/>
    </source>
</evidence>
<keyword evidence="5 6" id="KW-0472">Membrane</keyword>
<feature type="transmembrane region" description="Helical" evidence="6">
    <location>
        <begin position="12"/>
        <end position="33"/>
    </location>
</feature>
<feature type="transmembrane region" description="Helical" evidence="6">
    <location>
        <begin position="53"/>
        <end position="76"/>
    </location>
</feature>
<dbReference type="InterPro" id="IPR005495">
    <property type="entry name" value="LptG/LptF_permease"/>
</dbReference>
<dbReference type="Pfam" id="PF03739">
    <property type="entry name" value="LptF_LptG"/>
    <property type="match status" value="1"/>
</dbReference>
<dbReference type="PANTHER" id="PTHR33529:SF6">
    <property type="entry name" value="YJGP_YJGQ FAMILY PERMEASE"/>
    <property type="match status" value="1"/>
</dbReference>
<feature type="transmembrane region" description="Helical" evidence="6">
    <location>
        <begin position="97"/>
        <end position="124"/>
    </location>
</feature>